<evidence type="ECO:0000313" key="4">
    <source>
        <dbReference type="Proteomes" id="UP001501771"/>
    </source>
</evidence>
<dbReference type="RefSeq" id="WP_344152930.1">
    <property type="nucleotide sequence ID" value="NZ_BAAAQR010000008.1"/>
</dbReference>
<dbReference type="EMBL" id="BAAAQR010000008">
    <property type="protein sequence ID" value="GAA2148490.1"/>
    <property type="molecule type" value="Genomic_DNA"/>
</dbReference>
<keyword evidence="4" id="KW-1185">Reference proteome</keyword>
<proteinExistence type="predicted"/>
<comment type="caution">
    <text evidence="3">The sequence shown here is derived from an EMBL/GenBank/DDBJ whole genome shotgun (WGS) entry which is preliminary data.</text>
</comment>
<dbReference type="PROSITE" id="PS51257">
    <property type="entry name" value="PROKAR_LIPOPROTEIN"/>
    <property type="match status" value="1"/>
</dbReference>
<evidence type="ECO:0000256" key="1">
    <source>
        <dbReference type="SAM" id="MobiDB-lite"/>
    </source>
</evidence>
<gene>
    <name evidence="3" type="ORF">GCM10009844_26920</name>
</gene>
<reference evidence="4" key="1">
    <citation type="journal article" date="2019" name="Int. J. Syst. Evol. Microbiol.">
        <title>The Global Catalogue of Microorganisms (GCM) 10K type strain sequencing project: providing services to taxonomists for standard genome sequencing and annotation.</title>
        <authorList>
            <consortium name="The Broad Institute Genomics Platform"/>
            <consortium name="The Broad Institute Genome Sequencing Center for Infectious Disease"/>
            <person name="Wu L."/>
            <person name="Ma J."/>
        </authorList>
    </citation>
    <scope>NUCLEOTIDE SEQUENCE [LARGE SCALE GENOMIC DNA]</scope>
    <source>
        <strain evidence="4">JCM 16022</strain>
    </source>
</reference>
<sequence>MIRQFLFGVVGCLALTLSGCAIGASDTSSTESGESHLAPTFRPERGKHRQHAKQHSPKATAHASAKTTAHPDPATGGKQGEPSAAGATSPAAPTTSATAPAPAGSASTADSRGDVSGLGAPAYVDLTGATVTRAGDRFRVRIDVAAPMPSSQGDDRTMNVGCFVDTDGDGRVDYEMWASLSESGWGTSYRYPDGARFGGSSGVTVTVSGASLTLGFPAGHVGGATSFRWATGAEFGTLEQVASGTTAQDLAPDDGAADFPGR</sequence>
<feature type="signal peptide" evidence="2">
    <location>
        <begin position="1"/>
        <end position="23"/>
    </location>
</feature>
<protein>
    <submittedName>
        <fullName evidence="3">Uncharacterized protein</fullName>
    </submittedName>
</protein>
<dbReference type="Proteomes" id="UP001501771">
    <property type="component" value="Unassembled WGS sequence"/>
</dbReference>
<keyword evidence="2" id="KW-0732">Signal</keyword>
<name>A0ABP5LP09_9ACTN</name>
<evidence type="ECO:0000256" key="2">
    <source>
        <dbReference type="SAM" id="SignalP"/>
    </source>
</evidence>
<feature type="compositionally biased region" description="Low complexity" evidence="1">
    <location>
        <begin position="82"/>
        <end position="109"/>
    </location>
</feature>
<feature type="region of interest" description="Disordered" evidence="1">
    <location>
        <begin position="24"/>
        <end position="114"/>
    </location>
</feature>
<feature type="chain" id="PRO_5045707426" evidence="2">
    <location>
        <begin position="24"/>
        <end position="262"/>
    </location>
</feature>
<organism evidence="3 4">
    <name type="scientific">Nocardioides koreensis</name>
    <dbReference type="NCBI Taxonomy" id="433651"/>
    <lineage>
        <taxon>Bacteria</taxon>
        <taxon>Bacillati</taxon>
        <taxon>Actinomycetota</taxon>
        <taxon>Actinomycetes</taxon>
        <taxon>Propionibacteriales</taxon>
        <taxon>Nocardioidaceae</taxon>
        <taxon>Nocardioides</taxon>
    </lineage>
</organism>
<feature type="compositionally biased region" description="Basic residues" evidence="1">
    <location>
        <begin position="45"/>
        <end position="56"/>
    </location>
</feature>
<evidence type="ECO:0000313" key="3">
    <source>
        <dbReference type="EMBL" id="GAA2148490.1"/>
    </source>
</evidence>
<accession>A0ABP5LP09</accession>
<feature type="compositionally biased region" description="Low complexity" evidence="1">
    <location>
        <begin position="57"/>
        <end position="71"/>
    </location>
</feature>